<feature type="region of interest" description="Disordered" evidence="1">
    <location>
        <begin position="329"/>
        <end position="349"/>
    </location>
</feature>
<reference evidence="2 3" key="1">
    <citation type="submission" date="2017-12" db="EMBL/GenBank/DDBJ databases">
        <title>Comparative genomics of Botrytis spp.</title>
        <authorList>
            <person name="Valero-Jimenez C.A."/>
            <person name="Tapia P."/>
            <person name="Veloso J."/>
            <person name="Silva-Moreno E."/>
            <person name="Staats M."/>
            <person name="Valdes J.H."/>
            <person name="Van Kan J.A.L."/>
        </authorList>
    </citation>
    <scope>NUCLEOTIDE SEQUENCE [LARGE SCALE GENOMIC DNA]</scope>
    <source>
        <strain evidence="2 3">Bp0003</strain>
    </source>
</reference>
<organism evidence="2 3">
    <name type="scientific">Botrytis paeoniae</name>
    <dbReference type="NCBI Taxonomy" id="278948"/>
    <lineage>
        <taxon>Eukaryota</taxon>
        <taxon>Fungi</taxon>
        <taxon>Dikarya</taxon>
        <taxon>Ascomycota</taxon>
        <taxon>Pezizomycotina</taxon>
        <taxon>Leotiomycetes</taxon>
        <taxon>Helotiales</taxon>
        <taxon>Sclerotiniaceae</taxon>
        <taxon>Botrytis</taxon>
    </lineage>
</organism>
<comment type="caution">
    <text evidence="2">The sequence shown here is derived from an EMBL/GenBank/DDBJ whole genome shotgun (WGS) entry which is preliminary data.</text>
</comment>
<dbReference type="EMBL" id="PQXI01000128">
    <property type="protein sequence ID" value="TGO23572.1"/>
    <property type="molecule type" value="Genomic_DNA"/>
</dbReference>
<dbReference type="Proteomes" id="UP000297910">
    <property type="component" value="Unassembled WGS sequence"/>
</dbReference>
<dbReference type="InterPro" id="IPR011990">
    <property type="entry name" value="TPR-like_helical_dom_sf"/>
</dbReference>
<dbReference type="Gene3D" id="1.25.40.10">
    <property type="entry name" value="Tetratricopeptide repeat domain"/>
    <property type="match status" value="1"/>
</dbReference>
<dbReference type="AlphaFoldDB" id="A0A4Z1FL90"/>
<dbReference type="Pfam" id="PF23397">
    <property type="entry name" value="DUF7104"/>
    <property type="match status" value="2"/>
</dbReference>
<proteinExistence type="predicted"/>
<accession>A0A4Z1FL90</accession>
<keyword evidence="3" id="KW-1185">Reference proteome</keyword>
<protein>
    <submittedName>
        <fullName evidence="2">Uncharacterized protein</fullName>
    </submittedName>
</protein>
<dbReference type="Gene3D" id="1.20.5.340">
    <property type="match status" value="1"/>
</dbReference>
<evidence type="ECO:0000313" key="2">
    <source>
        <dbReference type="EMBL" id="TGO23572.1"/>
    </source>
</evidence>
<evidence type="ECO:0000313" key="3">
    <source>
        <dbReference type="Proteomes" id="UP000297910"/>
    </source>
</evidence>
<dbReference type="InterPro" id="IPR055530">
    <property type="entry name" value="DUF7104"/>
</dbReference>
<sequence length="614" mass="69629">MCGLVEIDGYAFCAGLNASKAYLKAYPRLQRLIRSVIYLMKEATLRPKHATSNSDNFSLDIRPLSELIDTYHTRESTDDLDKVFSLLAMCSDSPTSAGLIPDYAILWGQLFQQLVQFILYKEIDVRFPQDKKMAIIRSKGCVLGWVDSVLVDAVWNDTVKVEIVSSGAVDYIGRETQRISTLTFPTVERYIEKNDIFCLLQGVSKPTIIRAHKDHFSVIMIAATPLDFISEGKSKWLKAVRSTTIFPRNFLLVWDLRGTDKKLGSLECENLRVPINLNPMPEEDSEMVELQRTERDLETEERHLSDFLSSSSKAEKIWKASRRKRKGAEVWNYSESDSSSEPEENSDVREYSQIEQYLTSDGFSETGSKTLDEASRLHNVALVSKDLEFCLQAEKMLLQVIRERKQQLGIEHPQTLSSIDGLQSVYREQGLLKGAEELEAMKNLLETGDNTSQISMKDVVKIASFSSSKAMKLLLVRRRDQVPITEEVVKIAAANESCGTDMIKLLLRGREDLLITEEIVQIAIGNVYKGFHIVRFLFQKKGDQIPITEEVLKAAAGNGGWFAIAIMLILFEKFGDQFPITEETLKEILELAAERWEPDFVKRLSTWKLKGHGN</sequence>
<name>A0A4Z1FL90_9HELO</name>
<evidence type="ECO:0000256" key="1">
    <source>
        <dbReference type="SAM" id="MobiDB-lite"/>
    </source>
</evidence>
<gene>
    <name evidence="2" type="ORF">BPAE_0128g00240</name>
</gene>